<comment type="caution">
    <text evidence="1">The sequence shown here is derived from an EMBL/GenBank/DDBJ whole genome shotgun (WGS) entry which is preliminary data.</text>
</comment>
<organism evidence="1 2">
    <name type="scientific">Melastoma candidum</name>
    <dbReference type="NCBI Taxonomy" id="119954"/>
    <lineage>
        <taxon>Eukaryota</taxon>
        <taxon>Viridiplantae</taxon>
        <taxon>Streptophyta</taxon>
        <taxon>Embryophyta</taxon>
        <taxon>Tracheophyta</taxon>
        <taxon>Spermatophyta</taxon>
        <taxon>Magnoliopsida</taxon>
        <taxon>eudicotyledons</taxon>
        <taxon>Gunneridae</taxon>
        <taxon>Pentapetalae</taxon>
        <taxon>rosids</taxon>
        <taxon>malvids</taxon>
        <taxon>Myrtales</taxon>
        <taxon>Melastomataceae</taxon>
        <taxon>Melastomatoideae</taxon>
        <taxon>Melastomateae</taxon>
        <taxon>Melastoma</taxon>
    </lineage>
</organism>
<name>A0ACB9N5K6_9MYRT</name>
<protein>
    <submittedName>
        <fullName evidence="1">Uncharacterized protein</fullName>
    </submittedName>
</protein>
<evidence type="ECO:0000313" key="2">
    <source>
        <dbReference type="Proteomes" id="UP001057402"/>
    </source>
</evidence>
<gene>
    <name evidence="1" type="ORF">MLD38_029477</name>
</gene>
<sequence length="324" mass="36635">MEPRVGNKFRLGRKIGSGSFGEIYLGTNIQTNEEVAIKLINWALTKMIEIRGQDGSEVVVAGPGPSSATVLGRGRGFRTRDRTVSRNHLEFGQGWVGVGDAFCFSGNEPFWFFLEEGTQAAQVCTAGGVVDMGRESDVDEGLEVDVSAIDPVKEFGFLVVGHEFDSYPRHMLREVNDWDWFLEEPSKEWDDGRDESDEARARSRRKRKRMKKAKGDAMEEDEEWMGESEEDEEVLRKVSKAKKGVYLTRSRDPLKPTKKARDGGESSSMQKGRADHLEVEDDEDDEDDDETLGGFIVYDDDAEPEAENDDHEDEEEFIDEEEDE</sequence>
<keyword evidence="2" id="KW-1185">Reference proteome</keyword>
<dbReference type="EMBL" id="CM042887">
    <property type="protein sequence ID" value="KAI4331278.1"/>
    <property type="molecule type" value="Genomic_DNA"/>
</dbReference>
<evidence type="ECO:0000313" key="1">
    <source>
        <dbReference type="EMBL" id="KAI4331278.1"/>
    </source>
</evidence>
<reference evidence="2" key="1">
    <citation type="journal article" date="2023" name="Front. Plant Sci.">
        <title>Chromosomal-level genome assembly of Melastoma candidum provides insights into trichome evolution.</title>
        <authorList>
            <person name="Zhong Y."/>
            <person name="Wu W."/>
            <person name="Sun C."/>
            <person name="Zou P."/>
            <person name="Liu Y."/>
            <person name="Dai S."/>
            <person name="Zhou R."/>
        </authorList>
    </citation>
    <scope>NUCLEOTIDE SEQUENCE [LARGE SCALE GENOMIC DNA]</scope>
</reference>
<accession>A0ACB9N5K6</accession>
<proteinExistence type="predicted"/>
<dbReference type="Proteomes" id="UP001057402">
    <property type="component" value="Chromosome 8"/>
</dbReference>